<organism evidence="3 4">
    <name type="scientific">Colletotrichum higginsianum (strain IMI 349063)</name>
    <name type="common">Crucifer anthracnose fungus</name>
    <dbReference type="NCBI Taxonomy" id="759273"/>
    <lineage>
        <taxon>Eukaryota</taxon>
        <taxon>Fungi</taxon>
        <taxon>Dikarya</taxon>
        <taxon>Ascomycota</taxon>
        <taxon>Pezizomycotina</taxon>
        <taxon>Sordariomycetes</taxon>
        <taxon>Hypocreomycetidae</taxon>
        <taxon>Glomerellales</taxon>
        <taxon>Glomerellaceae</taxon>
        <taxon>Colletotrichum</taxon>
        <taxon>Colletotrichum destructivum species complex</taxon>
    </lineage>
</organism>
<dbReference type="KEGG" id="chig:CH63R_14413"/>
<dbReference type="InterPro" id="IPR009003">
    <property type="entry name" value="Peptidase_S1_PA"/>
</dbReference>
<proteinExistence type="predicted"/>
<accession>A0A1B7XQR6</accession>
<dbReference type="OrthoDB" id="5424209at2759"/>
<evidence type="ECO:0008006" key="5">
    <source>
        <dbReference type="Google" id="ProtNLM"/>
    </source>
</evidence>
<evidence type="ECO:0000313" key="3">
    <source>
        <dbReference type="EMBL" id="OBR02112.1"/>
    </source>
</evidence>
<sequence length="515" mass="58038">MDPQRPTTGLQRPPTRHERDSFYFGLPSRPKLVARSSLTPFHFDGDGWSSDRKTLTVVGDHPIVSKWDDEPSPLRNKILGILAEQDVDWQAIDILRIGYVNKEKPVIVSISVSAPTSWETGNKVAQDCREALVQYGLDDVHCEVKESMLVNSSFAVLRQDYHPHSFNFHPYMYRLSDQLGTAIASRDKPDREGTKGLYLRRTGCEPGEVFALTCRHVCYGASEQDSQLPGKETRPGKSVIQLPEITTKTLVEDLDEWRQELTKDLEKEESKGECYQDRERRSSKITAYQQDIRETDRLLQQFTLRNALDTRVFGHVAYASEYIVRTSECLSDWCLIRLKADAHERRLSELSNRVYIGPPQSTLSLMAAVRIRNVEADGTLHIQGFLPASELQNPKKKLIVGMRGRTSGLTFGLVNQVKSVTRRPITDGQTFISKECCIVGDRANREFTQHGDSGACVFDLNGRAVAMVTGGISRQQVSKGGDDYGLDRAMDVTYATPMEWLLEDMKACGLSMEIL</sequence>
<comment type="caution">
    <text evidence="3">The sequence shown here is derived from an EMBL/GenBank/DDBJ whole genome shotgun (WGS) entry which is preliminary data.</text>
</comment>
<evidence type="ECO:0000256" key="1">
    <source>
        <dbReference type="SAM" id="Coils"/>
    </source>
</evidence>
<keyword evidence="1" id="KW-0175">Coiled coil</keyword>
<gene>
    <name evidence="3" type="ORF">CH63R_14413</name>
</gene>
<evidence type="ECO:0000256" key="2">
    <source>
        <dbReference type="SAM" id="MobiDB-lite"/>
    </source>
</evidence>
<feature type="region of interest" description="Disordered" evidence="2">
    <location>
        <begin position="1"/>
        <end position="20"/>
    </location>
</feature>
<dbReference type="EMBL" id="LTAN01000011">
    <property type="protein sequence ID" value="OBR02112.1"/>
    <property type="molecule type" value="Genomic_DNA"/>
</dbReference>
<reference evidence="4" key="1">
    <citation type="journal article" date="2017" name="BMC Genomics">
        <title>Gapless genome assembly of Colletotrichum higginsianum reveals chromosome structure and association of transposable elements with secondary metabolite gene clusters.</title>
        <authorList>
            <person name="Dallery J.-F."/>
            <person name="Lapalu N."/>
            <person name="Zampounis A."/>
            <person name="Pigne S."/>
            <person name="Luyten I."/>
            <person name="Amselem J."/>
            <person name="Wittenberg A.H.J."/>
            <person name="Zhou S."/>
            <person name="de Queiroz M.V."/>
            <person name="Robin G.P."/>
            <person name="Auger A."/>
            <person name="Hainaut M."/>
            <person name="Henrissat B."/>
            <person name="Kim K.-T."/>
            <person name="Lee Y.-H."/>
            <person name="Lespinet O."/>
            <person name="Schwartz D.C."/>
            <person name="Thon M.R."/>
            <person name="O'Connell R.J."/>
        </authorList>
    </citation>
    <scope>NUCLEOTIDE SEQUENCE [LARGE SCALE GENOMIC DNA]</scope>
    <source>
        <strain evidence="4">IMI 349063</strain>
    </source>
</reference>
<dbReference type="Proteomes" id="UP000092177">
    <property type="component" value="Chromosome 11"/>
</dbReference>
<dbReference type="RefSeq" id="XP_018150630.1">
    <property type="nucleotide sequence ID" value="XM_018309387.1"/>
</dbReference>
<protein>
    <recommendedName>
        <fullName evidence="5">Peptidase S1 domain-containing protein</fullName>
    </recommendedName>
</protein>
<feature type="coiled-coil region" evidence="1">
    <location>
        <begin position="251"/>
        <end position="278"/>
    </location>
</feature>
<evidence type="ECO:0000313" key="4">
    <source>
        <dbReference type="Proteomes" id="UP000092177"/>
    </source>
</evidence>
<feature type="compositionally biased region" description="Polar residues" evidence="2">
    <location>
        <begin position="1"/>
        <end position="10"/>
    </location>
</feature>
<dbReference type="VEuPathDB" id="FungiDB:CH63R_14413"/>
<keyword evidence="4" id="KW-1185">Reference proteome</keyword>
<dbReference type="SUPFAM" id="SSF50494">
    <property type="entry name" value="Trypsin-like serine proteases"/>
    <property type="match status" value="1"/>
</dbReference>
<dbReference type="GeneID" id="28873494"/>
<name>A0A1B7XQR6_COLHI</name>
<dbReference type="AlphaFoldDB" id="A0A1B7XQR6"/>